<comment type="caution">
    <text evidence="8">The sequence shown here is derived from an EMBL/GenBank/DDBJ whole genome shotgun (WGS) entry which is preliminary data.</text>
</comment>
<evidence type="ECO:0000256" key="6">
    <source>
        <dbReference type="SAM" id="Phobius"/>
    </source>
</evidence>
<dbReference type="PANTHER" id="PTHR43670:SF118">
    <property type="entry name" value="HSP20_ALPHA CRYSTALLIN FAMILY PROTEIN"/>
    <property type="match status" value="1"/>
</dbReference>
<name>A0A9Q0KYT3_9MAGN</name>
<proteinExistence type="inferred from homology"/>
<dbReference type="AlphaFoldDB" id="A0A9Q0KYT3"/>
<dbReference type="Pfam" id="PF00011">
    <property type="entry name" value="HSP20"/>
    <property type="match status" value="1"/>
</dbReference>
<dbReference type="GO" id="GO:0005886">
    <property type="term" value="C:plasma membrane"/>
    <property type="evidence" value="ECO:0007669"/>
    <property type="project" value="UniProtKB-SubCell"/>
</dbReference>
<evidence type="ECO:0000256" key="2">
    <source>
        <dbReference type="ARBA" id="ARBA00022475"/>
    </source>
</evidence>
<dbReference type="PANTHER" id="PTHR43670">
    <property type="entry name" value="HEAT SHOCK PROTEIN 26"/>
    <property type="match status" value="1"/>
</dbReference>
<keyword evidence="6" id="KW-1133">Transmembrane helix</keyword>
<dbReference type="Gene3D" id="2.60.40.790">
    <property type="match status" value="1"/>
</dbReference>
<gene>
    <name evidence="8" type="ORF">NE237_010028</name>
</gene>
<sequence length="159" mass="18335">MEGKTKASSTLKRSYEDFQPSLHWEREEGRDTLVIPLTGFKKDQLKIKINYLGNMKITGERPLEENKWSRFHMDFRIPKDCNVNEIHGKFAGEILYVRMPKKLTPLSIQHEQTSCEFRVCGFVLKLNQSVRVVLSVSLAIAVLVTVGIYVAHRLRSTND</sequence>
<dbReference type="PROSITE" id="PS01031">
    <property type="entry name" value="SHSP"/>
    <property type="match status" value="1"/>
</dbReference>
<reference evidence="8" key="1">
    <citation type="journal article" date="2023" name="Plant J.">
        <title>The genome of the king protea, Protea cynaroides.</title>
        <authorList>
            <person name="Chang J."/>
            <person name="Duong T.A."/>
            <person name="Schoeman C."/>
            <person name="Ma X."/>
            <person name="Roodt D."/>
            <person name="Barker N."/>
            <person name="Li Z."/>
            <person name="Van de Peer Y."/>
            <person name="Mizrachi E."/>
        </authorList>
    </citation>
    <scope>NUCLEOTIDE SEQUENCE</scope>
    <source>
        <tissue evidence="8">Young leaves</tissue>
    </source>
</reference>
<evidence type="ECO:0000313" key="9">
    <source>
        <dbReference type="Proteomes" id="UP001141806"/>
    </source>
</evidence>
<dbReference type="OrthoDB" id="1431247at2759"/>
<evidence type="ECO:0000259" key="7">
    <source>
        <dbReference type="PROSITE" id="PS01031"/>
    </source>
</evidence>
<feature type="transmembrane region" description="Helical" evidence="6">
    <location>
        <begin position="132"/>
        <end position="151"/>
    </location>
</feature>
<dbReference type="EMBL" id="JAMYWD010000002">
    <property type="protein sequence ID" value="KAJ4979248.1"/>
    <property type="molecule type" value="Genomic_DNA"/>
</dbReference>
<keyword evidence="6" id="KW-0472">Membrane</keyword>
<dbReference type="GO" id="GO:0034605">
    <property type="term" value="P:cellular response to heat"/>
    <property type="evidence" value="ECO:0007669"/>
    <property type="project" value="TreeGrafter"/>
</dbReference>
<organism evidence="8 9">
    <name type="scientific">Protea cynaroides</name>
    <dbReference type="NCBI Taxonomy" id="273540"/>
    <lineage>
        <taxon>Eukaryota</taxon>
        <taxon>Viridiplantae</taxon>
        <taxon>Streptophyta</taxon>
        <taxon>Embryophyta</taxon>
        <taxon>Tracheophyta</taxon>
        <taxon>Spermatophyta</taxon>
        <taxon>Magnoliopsida</taxon>
        <taxon>Proteales</taxon>
        <taxon>Proteaceae</taxon>
        <taxon>Protea</taxon>
    </lineage>
</organism>
<evidence type="ECO:0000256" key="5">
    <source>
        <dbReference type="RuleBase" id="RU003616"/>
    </source>
</evidence>
<protein>
    <recommendedName>
        <fullName evidence="7">SHSP domain-containing protein</fullName>
    </recommendedName>
</protein>
<dbReference type="SUPFAM" id="SSF49764">
    <property type="entry name" value="HSP20-like chaperones"/>
    <property type="match status" value="1"/>
</dbReference>
<dbReference type="InterPro" id="IPR008978">
    <property type="entry name" value="HSP20-like_chaperone"/>
</dbReference>
<evidence type="ECO:0000313" key="8">
    <source>
        <dbReference type="EMBL" id="KAJ4979248.1"/>
    </source>
</evidence>
<feature type="domain" description="SHSP" evidence="7">
    <location>
        <begin position="13"/>
        <end position="116"/>
    </location>
</feature>
<dbReference type="Proteomes" id="UP001141806">
    <property type="component" value="Unassembled WGS sequence"/>
</dbReference>
<comment type="similarity">
    <text evidence="4 5">Belongs to the small heat shock protein (HSP20) family.</text>
</comment>
<accession>A0A9Q0KYT3</accession>
<keyword evidence="2" id="KW-1003">Cell membrane</keyword>
<evidence type="ECO:0000256" key="4">
    <source>
        <dbReference type="PROSITE-ProRule" id="PRU00285"/>
    </source>
</evidence>
<keyword evidence="3" id="KW-0611">Plant defense</keyword>
<dbReference type="CDD" id="cd00298">
    <property type="entry name" value="ACD_sHsps_p23-like"/>
    <property type="match status" value="1"/>
</dbReference>
<evidence type="ECO:0000256" key="1">
    <source>
        <dbReference type="ARBA" id="ARBA00004162"/>
    </source>
</evidence>
<dbReference type="GO" id="GO:0006952">
    <property type="term" value="P:defense response"/>
    <property type="evidence" value="ECO:0007669"/>
    <property type="project" value="UniProtKB-KW"/>
</dbReference>
<comment type="subcellular location">
    <subcellularLocation>
        <location evidence="1">Cell membrane</location>
        <topology evidence="1">Single-pass membrane protein</topology>
    </subcellularLocation>
</comment>
<evidence type="ECO:0000256" key="3">
    <source>
        <dbReference type="ARBA" id="ARBA00022821"/>
    </source>
</evidence>
<keyword evidence="9" id="KW-1185">Reference proteome</keyword>
<dbReference type="InterPro" id="IPR002068">
    <property type="entry name" value="A-crystallin/Hsp20_dom"/>
</dbReference>
<keyword evidence="6" id="KW-0812">Transmembrane</keyword>